<dbReference type="PANTHER" id="PTHR32176">
    <property type="entry name" value="XYLOSE ISOMERASE"/>
    <property type="match status" value="1"/>
</dbReference>
<dbReference type="OrthoDB" id="1721419at2759"/>
<dbReference type="EMBL" id="CACTIH010002068">
    <property type="protein sequence ID" value="CAA2972777.1"/>
    <property type="molecule type" value="Genomic_DNA"/>
</dbReference>
<dbReference type="Proteomes" id="UP000594638">
    <property type="component" value="Unassembled WGS sequence"/>
</dbReference>
<keyword evidence="2" id="KW-1185">Reference proteome</keyword>
<protein>
    <submittedName>
        <fullName evidence="1">Patatin 3</fullName>
    </submittedName>
</protein>
<sequence length="65" mass="7310">MIDILVSTLFQSLRNEKNYLRINSGMGPRDASLLDIATTKNMQTLIQIGDSLLNKPVSRVNFETN</sequence>
<feature type="non-terminal residue" evidence="1">
    <location>
        <position position="65"/>
    </location>
</feature>
<dbReference type="GO" id="GO:0004620">
    <property type="term" value="F:phospholipase activity"/>
    <property type="evidence" value="ECO:0007669"/>
    <property type="project" value="TreeGrafter"/>
</dbReference>
<dbReference type="PANTHER" id="PTHR32176:SF99">
    <property type="entry name" value="PATATIN"/>
    <property type="match status" value="1"/>
</dbReference>
<reference evidence="1 2" key="1">
    <citation type="submission" date="2019-12" db="EMBL/GenBank/DDBJ databases">
        <authorList>
            <person name="Alioto T."/>
            <person name="Alioto T."/>
            <person name="Gomez Garrido J."/>
        </authorList>
    </citation>
    <scope>NUCLEOTIDE SEQUENCE [LARGE SCALE GENOMIC DNA]</scope>
</reference>
<dbReference type="GO" id="GO:0047372">
    <property type="term" value="F:monoacylglycerol lipase activity"/>
    <property type="evidence" value="ECO:0007669"/>
    <property type="project" value="TreeGrafter"/>
</dbReference>
<evidence type="ECO:0000313" key="1">
    <source>
        <dbReference type="EMBL" id="CAA2972777.1"/>
    </source>
</evidence>
<comment type="caution">
    <text evidence="1">The sequence shown here is derived from an EMBL/GenBank/DDBJ whole genome shotgun (WGS) entry which is preliminary data.</text>
</comment>
<accession>A0A8S0R2Y4</accession>
<name>A0A8S0R2Y4_OLEEU</name>
<gene>
    <name evidence="1" type="ORF">OLEA9_D003443</name>
</gene>
<dbReference type="Gene3D" id="3.40.1090.10">
    <property type="entry name" value="Cytosolic phospholipase A2 catalytic domain"/>
    <property type="match status" value="1"/>
</dbReference>
<organism evidence="1 2">
    <name type="scientific">Olea europaea subsp. europaea</name>
    <dbReference type="NCBI Taxonomy" id="158383"/>
    <lineage>
        <taxon>Eukaryota</taxon>
        <taxon>Viridiplantae</taxon>
        <taxon>Streptophyta</taxon>
        <taxon>Embryophyta</taxon>
        <taxon>Tracheophyta</taxon>
        <taxon>Spermatophyta</taxon>
        <taxon>Magnoliopsida</taxon>
        <taxon>eudicotyledons</taxon>
        <taxon>Gunneridae</taxon>
        <taxon>Pentapetalae</taxon>
        <taxon>asterids</taxon>
        <taxon>lamiids</taxon>
        <taxon>Lamiales</taxon>
        <taxon>Oleaceae</taxon>
        <taxon>Oleeae</taxon>
        <taxon>Olea</taxon>
    </lineage>
</organism>
<evidence type="ECO:0000313" key="2">
    <source>
        <dbReference type="Proteomes" id="UP000594638"/>
    </source>
</evidence>
<dbReference type="AlphaFoldDB" id="A0A8S0R2Y4"/>
<dbReference type="Gramene" id="OE9D003443T1">
    <property type="protein sequence ID" value="OE9D003443C1"/>
    <property type="gene ID" value="OE9D003443"/>
</dbReference>
<proteinExistence type="predicted"/>